<evidence type="ECO:0000256" key="8">
    <source>
        <dbReference type="SAM" id="MobiDB-lite"/>
    </source>
</evidence>
<keyword evidence="11" id="KW-1185">Reference proteome</keyword>
<evidence type="ECO:0000256" key="3">
    <source>
        <dbReference type="ARBA" id="ARBA00012732"/>
    </source>
</evidence>
<organism evidence="10 11">
    <name type="scientific">Oedothorax gibbosus</name>
    <dbReference type="NCBI Taxonomy" id="931172"/>
    <lineage>
        <taxon>Eukaryota</taxon>
        <taxon>Metazoa</taxon>
        <taxon>Ecdysozoa</taxon>
        <taxon>Arthropoda</taxon>
        <taxon>Chelicerata</taxon>
        <taxon>Arachnida</taxon>
        <taxon>Araneae</taxon>
        <taxon>Araneomorphae</taxon>
        <taxon>Entelegynae</taxon>
        <taxon>Araneoidea</taxon>
        <taxon>Linyphiidae</taxon>
        <taxon>Erigoninae</taxon>
        <taxon>Oedothorax</taxon>
    </lineage>
</organism>
<dbReference type="PROSITE" id="PS00128">
    <property type="entry name" value="GLYCOSYL_HYDROL_F22_1"/>
    <property type="match status" value="1"/>
</dbReference>
<dbReference type="InterPro" id="IPR023346">
    <property type="entry name" value="Lysozyme-like_dom_sf"/>
</dbReference>
<keyword evidence="5" id="KW-1015">Disulfide bond</keyword>
<evidence type="ECO:0000256" key="7">
    <source>
        <dbReference type="RuleBase" id="RU004440"/>
    </source>
</evidence>
<dbReference type="AlphaFoldDB" id="A0AAV6VAU4"/>
<evidence type="ECO:0000256" key="6">
    <source>
        <dbReference type="ARBA" id="ARBA00023295"/>
    </source>
</evidence>
<proteinExistence type="inferred from homology"/>
<dbReference type="CDD" id="cd16899">
    <property type="entry name" value="LYZ_C_invert"/>
    <property type="match status" value="1"/>
</dbReference>
<dbReference type="PANTHER" id="PTHR11407">
    <property type="entry name" value="LYSOZYME C"/>
    <property type="match status" value="1"/>
</dbReference>
<reference evidence="10 11" key="1">
    <citation type="journal article" date="2022" name="Nat. Ecol. Evol.">
        <title>A masculinizing supergene underlies an exaggerated male reproductive morph in a spider.</title>
        <authorList>
            <person name="Hendrickx F."/>
            <person name="De Corte Z."/>
            <person name="Sonet G."/>
            <person name="Van Belleghem S.M."/>
            <person name="Kostlbacher S."/>
            <person name="Vangestel C."/>
        </authorList>
    </citation>
    <scope>NUCLEOTIDE SEQUENCE [LARGE SCALE GENOMIC DNA]</scope>
    <source>
        <strain evidence="10">W744_W776</strain>
    </source>
</reference>
<evidence type="ECO:0000313" key="11">
    <source>
        <dbReference type="Proteomes" id="UP000827092"/>
    </source>
</evidence>
<dbReference type="SUPFAM" id="SSF53955">
    <property type="entry name" value="Lysozyme-like"/>
    <property type="match status" value="1"/>
</dbReference>
<feature type="domain" description="Glycosyl hydrolases family 22 (GH22)" evidence="9">
    <location>
        <begin position="128"/>
        <end position="146"/>
    </location>
</feature>
<keyword evidence="6" id="KW-0326">Glycosidase</keyword>
<comment type="catalytic activity">
    <reaction evidence="1">
        <text>Hydrolysis of (1-&gt;4)-beta-linkages between N-acetylmuramic acid and N-acetyl-D-glucosamine residues in a peptidoglycan and between N-acetyl-D-glucosamine residues in chitodextrins.</text>
        <dbReference type="EC" id="3.2.1.17"/>
    </reaction>
</comment>
<dbReference type="FunFam" id="1.10.530.10:FF:000001">
    <property type="entry name" value="Lysozyme C"/>
    <property type="match status" value="1"/>
</dbReference>
<dbReference type="InterPro" id="IPR019799">
    <property type="entry name" value="Glyco_hydro_22_CS"/>
</dbReference>
<accession>A0AAV6VAU4</accession>
<evidence type="ECO:0000313" key="10">
    <source>
        <dbReference type="EMBL" id="KAG8193812.1"/>
    </source>
</evidence>
<comment type="caution">
    <text evidence="10">The sequence shown here is derived from an EMBL/GenBank/DDBJ whole genome shotgun (WGS) entry which is preliminary data.</text>
</comment>
<dbReference type="PROSITE" id="PS51348">
    <property type="entry name" value="GLYCOSYL_HYDROL_F22_2"/>
    <property type="match status" value="1"/>
</dbReference>
<dbReference type="Gene3D" id="1.10.530.10">
    <property type="match status" value="1"/>
</dbReference>
<dbReference type="InterPro" id="IPR001916">
    <property type="entry name" value="Glyco_hydro_22"/>
</dbReference>
<keyword evidence="4" id="KW-0081">Bacteriolytic enzyme</keyword>
<dbReference type="GO" id="GO:0003796">
    <property type="term" value="F:lysozyme activity"/>
    <property type="evidence" value="ECO:0007669"/>
    <property type="project" value="UniProtKB-EC"/>
</dbReference>
<sequence length="261" mass="30487">MEHLGSENEIGSTERRQHQTAFQRSPIENRSSSEMSGGSIGKTPSKRRWVRRICKIYDRCELGRELFEKYHFPLKDIPKWLCLVHWESAYNTHAVNKGSIQNTLDYGIFQINDDKWCKSPLRPSQNRCGISCERLTDEDLADDVSCLQQIVKEKGLHEWMSYGLRCNADTEEYFKNCDLTSRALNVGMKFNLEPQPFVRFNVKHHKEQPNIAKIRIGLTNNPKGVKVNLNAKEARINFFTKFLGAHYKLKPFFSMHQYVER</sequence>
<evidence type="ECO:0000256" key="5">
    <source>
        <dbReference type="ARBA" id="ARBA00023157"/>
    </source>
</evidence>
<dbReference type="Pfam" id="PF00062">
    <property type="entry name" value="Lys"/>
    <property type="match status" value="1"/>
</dbReference>
<gene>
    <name evidence="10" type="ORF">JTE90_029546</name>
</gene>
<evidence type="ECO:0000256" key="2">
    <source>
        <dbReference type="ARBA" id="ARBA00010859"/>
    </source>
</evidence>
<dbReference type="SMART" id="SM00263">
    <property type="entry name" value="LYZ1"/>
    <property type="match status" value="1"/>
</dbReference>
<evidence type="ECO:0000256" key="1">
    <source>
        <dbReference type="ARBA" id="ARBA00000632"/>
    </source>
</evidence>
<evidence type="ECO:0000259" key="9">
    <source>
        <dbReference type="PROSITE" id="PS00128"/>
    </source>
</evidence>
<dbReference type="GO" id="GO:0042742">
    <property type="term" value="P:defense response to bacterium"/>
    <property type="evidence" value="ECO:0007669"/>
    <property type="project" value="UniProtKB-KW"/>
</dbReference>
<comment type="similarity">
    <text evidence="2 7">Belongs to the glycosyl hydrolase 22 family.</text>
</comment>
<feature type="compositionally biased region" description="Polar residues" evidence="8">
    <location>
        <begin position="19"/>
        <end position="36"/>
    </location>
</feature>
<protein>
    <recommendedName>
        <fullName evidence="3">lysozyme</fullName>
        <ecNumber evidence="3">3.2.1.17</ecNumber>
    </recommendedName>
</protein>
<name>A0AAV6VAU4_9ARAC</name>
<feature type="compositionally biased region" description="Basic and acidic residues" evidence="8">
    <location>
        <begin position="1"/>
        <end position="17"/>
    </location>
</feature>
<dbReference type="GO" id="GO:0031640">
    <property type="term" value="P:killing of cells of another organism"/>
    <property type="evidence" value="ECO:0007669"/>
    <property type="project" value="UniProtKB-KW"/>
</dbReference>
<feature type="region of interest" description="Disordered" evidence="8">
    <location>
        <begin position="1"/>
        <end position="43"/>
    </location>
</feature>
<dbReference type="EC" id="3.2.1.17" evidence="3"/>
<dbReference type="PRINTS" id="PR00135">
    <property type="entry name" value="LYZLACT"/>
</dbReference>
<dbReference type="PANTHER" id="PTHR11407:SF63">
    <property type="entry name" value="LYSOZYME C"/>
    <property type="match status" value="1"/>
</dbReference>
<keyword evidence="4" id="KW-0929">Antimicrobial</keyword>
<keyword evidence="6" id="KW-0378">Hydrolase</keyword>
<evidence type="ECO:0000256" key="4">
    <source>
        <dbReference type="ARBA" id="ARBA00022638"/>
    </source>
</evidence>
<dbReference type="EMBL" id="JAFNEN010000114">
    <property type="protein sequence ID" value="KAG8193812.1"/>
    <property type="molecule type" value="Genomic_DNA"/>
</dbReference>
<dbReference type="Proteomes" id="UP000827092">
    <property type="component" value="Unassembled WGS sequence"/>
</dbReference>